<dbReference type="InterPro" id="IPR027413">
    <property type="entry name" value="GROEL-like_equatorial_sf"/>
</dbReference>
<keyword evidence="6 10" id="KW-0067">ATP-binding</keyword>
<dbReference type="FunFam" id="3.50.7.10:FF:000009">
    <property type="entry name" value="T-complex protein 1 subunit alpha"/>
    <property type="match status" value="1"/>
</dbReference>
<dbReference type="Gene3D" id="3.30.260.10">
    <property type="entry name" value="TCP-1-like chaperonin intermediate domain"/>
    <property type="match status" value="1"/>
</dbReference>
<organism evidence="11">
    <name type="scientific">Physarum polycephalum</name>
    <name type="common">Many-headed slime mold</name>
    <name type="synonym">Badhamia polycephala</name>
    <dbReference type="NCBI Taxonomy" id="5791"/>
    <lineage>
        <taxon>Eukaryota</taxon>
        <taxon>Amoebozoa</taxon>
        <taxon>Evosea</taxon>
        <taxon>Eumycetozoa</taxon>
        <taxon>Myxogastria</taxon>
        <taxon>Myxogastromycetidae</taxon>
        <taxon>Physariida</taxon>
        <taxon>Physaraceae</taxon>
        <taxon>Physarum</taxon>
    </lineage>
</organism>
<evidence type="ECO:0000256" key="5">
    <source>
        <dbReference type="ARBA" id="ARBA00022741"/>
    </source>
</evidence>
<dbReference type="GO" id="GO:0140662">
    <property type="term" value="F:ATP-dependent protein folding chaperone"/>
    <property type="evidence" value="ECO:0007669"/>
    <property type="project" value="InterPro"/>
</dbReference>
<dbReference type="GO" id="GO:0051082">
    <property type="term" value="F:unfolded protein binding"/>
    <property type="evidence" value="ECO:0007669"/>
    <property type="project" value="InterPro"/>
</dbReference>
<dbReference type="PROSITE" id="PS00751">
    <property type="entry name" value="TCP1_2"/>
    <property type="match status" value="1"/>
</dbReference>
<dbReference type="FunFam" id="1.10.560.10:FF:000070">
    <property type="entry name" value="Uncharacterized protein"/>
    <property type="match status" value="1"/>
</dbReference>
<dbReference type="InterPro" id="IPR054827">
    <property type="entry name" value="thermosome_alpha"/>
</dbReference>
<reference evidence="11" key="1">
    <citation type="submission" date="2001-11" db="EMBL/GenBank/DDBJ databases">
        <title>Type II chaperonin CCT (chaperonin containing TCP-1) in Physarum polycephalum.</title>
        <authorList>
            <person name="Roobol A."/>
            <person name="Carden M.J."/>
        </authorList>
    </citation>
    <scope>NUCLEOTIDE SEQUENCE</scope>
    <source>
        <strain evidence="11">CL</strain>
    </source>
</reference>
<evidence type="ECO:0000256" key="4">
    <source>
        <dbReference type="ARBA" id="ARBA00022490"/>
    </source>
</evidence>
<comment type="similarity">
    <text evidence="2 10">Belongs to the TCP-1 chaperonin family.</text>
</comment>
<dbReference type="SUPFAM" id="SSF54849">
    <property type="entry name" value="GroEL-intermediate domain like"/>
    <property type="match status" value="1"/>
</dbReference>
<dbReference type="InterPro" id="IPR012715">
    <property type="entry name" value="Chap_CCT_alpha"/>
</dbReference>
<dbReference type="PROSITE" id="PS00750">
    <property type="entry name" value="TCP1_1"/>
    <property type="match status" value="1"/>
</dbReference>
<comment type="subcellular location">
    <subcellularLocation>
        <location evidence="1">Cytoplasm</location>
    </subcellularLocation>
</comment>
<proteinExistence type="evidence at transcript level"/>
<dbReference type="NCBIfam" id="NF041082">
    <property type="entry name" value="thermosome_alpha"/>
    <property type="match status" value="1"/>
</dbReference>
<dbReference type="NCBIfam" id="NF041083">
    <property type="entry name" value="thermosome_beta"/>
    <property type="match status" value="1"/>
</dbReference>
<evidence type="ECO:0000256" key="10">
    <source>
        <dbReference type="RuleBase" id="RU004187"/>
    </source>
</evidence>
<dbReference type="CDD" id="cd03335">
    <property type="entry name" value="TCP1_alpha"/>
    <property type="match status" value="1"/>
</dbReference>
<dbReference type="InterPro" id="IPR017998">
    <property type="entry name" value="Chaperone_TCP-1"/>
</dbReference>
<dbReference type="Pfam" id="PF00118">
    <property type="entry name" value="Cpn60_TCP1"/>
    <property type="match status" value="1"/>
</dbReference>
<name>Q8WSY7_PHYPO</name>
<accession>Q8WSY7</accession>
<keyword evidence="4" id="KW-0963">Cytoplasm</keyword>
<dbReference type="SUPFAM" id="SSF52029">
    <property type="entry name" value="GroEL apical domain-like"/>
    <property type="match status" value="1"/>
</dbReference>
<evidence type="ECO:0000256" key="3">
    <source>
        <dbReference type="ARBA" id="ARBA00014424"/>
    </source>
</evidence>
<protein>
    <recommendedName>
        <fullName evidence="3">T-complex protein 1 subunit alpha</fullName>
    </recommendedName>
    <alternativeName>
        <fullName evidence="9">CCT-alpha</fullName>
    </alternativeName>
</protein>
<dbReference type="Gene3D" id="1.10.560.10">
    <property type="entry name" value="GroEL-like equatorial domain"/>
    <property type="match status" value="1"/>
</dbReference>
<dbReference type="InterPro" id="IPR002194">
    <property type="entry name" value="Chaperonin_TCP-1_CS"/>
</dbReference>
<comment type="function">
    <text evidence="8">Molecular chaperone; assists the folding of proteins upon ATP hydrolysis. Known to play a role, in vitro, in the folding of actin and tubulin.</text>
</comment>
<dbReference type="InterPro" id="IPR027410">
    <property type="entry name" value="TCP-1-like_intermed_sf"/>
</dbReference>
<evidence type="ECO:0000256" key="6">
    <source>
        <dbReference type="ARBA" id="ARBA00022840"/>
    </source>
</evidence>
<dbReference type="GO" id="GO:0005524">
    <property type="term" value="F:ATP binding"/>
    <property type="evidence" value="ECO:0007669"/>
    <property type="project" value="UniProtKB-KW"/>
</dbReference>
<evidence type="ECO:0000256" key="7">
    <source>
        <dbReference type="ARBA" id="ARBA00023186"/>
    </source>
</evidence>
<dbReference type="GO" id="GO:0016887">
    <property type="term" value="F:ATP hydrolysis activity"/>
    <property type="evidence" value="ECO:0007669"/>
    <property type="project" value="InterPro"/>
</dbReference>
<dbReference type="AlphaFoldDB" id="Q8WSY7"/>
<keyword evidence="5 10" id="KW-0547">Nucleotide-binding</keyword>
<dbReference type="EMBL" id="AF442545">
    <property type="protein sequence ID" value="AAL35371.1"/>
    <property type="molecule type" value="mRNA"/>
</dbReference>
<evidence type="ECO:0000256" key="9">
    <source>
        <dbReference type="ARBA" id="ARBA00030049"/>
    </source>
</evidence>
<dbReference type="Gene3D" id="3.50.7.10">
    <property type="entry name" value="GroEL"/>
    <property type="match status" value="1"/>
</dbReference>
<sequence>MVVLSKALSIDGERHTGQDVRTQNVTAVVAIANVVKTSFGPVGLDKMLVDSIGDVTITNDGATILKLLEVEHPAAKVLVQLADLQDQEVGDGTTSVVLLAAEILKRANELVNRKIHPTSIINGLRIASKEAIKYITDNLAVKVDTLPKDTLINVAKTSMSSKIIGGESEFFSKLAVDAILRVKTTNSKGESKYPVKAINILKSHGKSARESVLVEGYALNCTIASQQMPKRITGAKIAFLDFNLNKQKMAMGVVLNPGDTAKLEGIRDREADIIKERIQMILKAGANVILTTKGIDALCLKYFVEAGAMAVRRCKKEDLKRIAKATGGSVLLTLANLEGDESFDASNLGTCEEVVEERIADDECILIKTDNKKSSSIILRGANSVMLDEMERSMHDALSIVKRTLESNTVVAGGGAVEASLSIYLENCATTLGSREQLAIAEYAEAMLVIPKTLAVNAAKDATDLVAKLRAHHNAAQTDATKKQYAYAGLDLVNGKVRNNLEAGVLEPAMSKVKMIKFATEAAITILRIDELVTLNPKEEPGHPEH</sequence>
<evidence type="ECO:0000256" key="8">
    <source>
        <dbReference type="ARBA" id="ARBA00024677"/>
    </source>
</evidence>
<keyword evidence="7 10" id="KW-0143">Chaperone</keyword>
<dbReference type="PROSITE" id="PS00995">
    <property type="entry name" value="TCP1_3"/>
    <property type="match status" value="1"/>
</dbReference>
<dbReference type="PANTHER" id="PTHR11353">
    <property type="entry name" value="CHAPERONIN"/>
    <property type="match status" value="1"/>
</dbReference>
<dbReference type="SUPFAM" id="SSF48592">
    <property type="entry name" value="GroEL equatorial domain-like"/>
    <property type="match status" value="1"/>
</dbReference>
<dbReference type="PRINTS" id="PR00304">
    <property type="entry name" value="TCOMPLEXTCP1"/>
</dbReference>
<dbReference type="InterPro" id="IPR053374">
    <property type="entry name" value="TCP-1_chaperonin"/>
</dbReference>
<evidence type="ECO:0000256" key="2">
    <source>
        <dbReference type="ARBA" id="ARBA00008020"/>
    </source>
</evidence>
<dbReference type="InterPro" id="IPR027409">
    <property type="entry name" value="GroEL-like_apical_dom_sf"/>
</dbReference>
<evidence type="ECO:0000256" key="1">
    <source>
        <dbReference type="ARBA" id="ARBA00004496"/>
    </source>
</evidence>
<dbReference type="GO" id="GO:0005737">
    <property type="term" value="C:cytoplasm"/>
    <property type="evidence" value="ECO:0007669"/>
    <property type="project" value="UniProtKB-SubCell"/>
</dbReference>
<evidence type="ECO:0000313" key="11">
    <source>
        <dbReference type="EMBL" id="AAL35371.1"/>
    </source>
</evidence>
<dbReference type="NCBIfam" id="TIGR02340">
    <property type="entry name" value="chap_CCT_alpha"/>
    <property type="match status" value="1"/>
</dbReference>
<dbReference type="InterPro" id="IPR002423">
    <property type="entry name" value="Cpn60/GroEL/TCP-1"/>
</dbReference>